<dbReference type="InterPro" id="IPR005123">
    <property type="entry name" value="Oxoglu/Fe-dep_dioxygenase_dom"/>
</dbReference>
<dbReference type="Pfam" id="PF13640">
    <property type="entry name" value="2OG-FeII_Oxy_3"/>
    <property type="match status" value="1"/>
</dbReference>
<keyword evidence="6" id="KW-0408">Iron</keyword>
<protein>
    <submittedName>
        <fullName evidence="8">2OG-Fe(II) oxygenase</fullName>
    </submittedName>
</protein>
<name>A0ABX7LVB6_9CAUL</name>
<keyword evidence="5" id="KW-0560">Oxidoreductase</keyword>
<evidence type="ECO:0000313" key="9">
    <source>
        <dbReference type="Proteomes" id="UP000662957"/>
    </source>
</evidence>
<dbReference type="InterPro" id="IPR006620">
    <property type="entry name" value="Pro_4_hyd_alph"/>
</dbReference>
<dbReference type="SMART" id="SM00702">
    <property type="entry name" value="P4Hc"/>
    <property type="match status" value="1"/>
</dbReference>
<evidence type="ECO:0000256" key="4">
    <source>
        <dbReference type="ARBA" id="ARBA00022964"/>
    </source>
</evidence>
<dbReference type="InterPro" id="IPR044862">
    <property type="entry name" value="Pro_4_hyd_alph_FE2OG_OXY"/>
</dbReference>
<gene>
    <name evidence="8" type="ORF">JX001_02440</name>
</gene>
<sequence>MPRKAENQVNDVCLPGDPFPSIRAGYKTNLNYSLDAAAGRYLVVANLVNASEACFDDAVSAIKSHRAFFNDTDISFFGFLDAESTWRQKAQDSLPGIRWLFFSRDADVALHRIPPFCWILVDPTLRVLTRAPLQFHRSFLSSLALLPPPAMHGGSVIDPPVLIVPRIFEPDFCAELIRHYDSDGGQLSGFMREVAGRTVVQHDLNYKRRRDVIVGEGPLRDATRARISRRLAPQISRAFQFDATRIERYLIAAYDGDEGGWFRAHRDNTTKGTAHRKFAVSINLNADYDGGELRFPEYGNRTYRPPLGGGCVFSCSLLHEAISVRRGRRYAFLPFLYDEASAAIRKENAAFLGLKGLGDIEHF</sequence>
<evidence type="ECO:0000313" key="8">
    <source>
        <dbReference type="EMBL" id="QSF55749.1"/>
    </source>
</evidence>
<evidence type="ECO:0000256" key="2">
    <source>
        <dbReference type="ARBA" id="ARBA00022723"/>
    </source>
</evidence>
<organism evidence="8 9">
    <name type="scientific">Brevundimonas fontaquae</name>
    <dbReference type="NCBI Taxonomy" id="2813778"/>
    <lineage>
        <taxon>Bacteria</taxon>
        <taxon>Pseudomonadati</taxon>
        <taxon>Pseudomonadota</taxon>
        <taxon>Alphaproteobacteria</taxon>
        <taxon>Caulobacterales</taxon>
        <taxon>Caulobacteraceae</taxon>
        <taxon>Brevundimonas</taxon>
    </lineage>
</organism>
<reference evidence="8 9" key="1">
    <citation type="submission" date="2021-02" db="EMBL/GenBank/DDBJ databases">
        <title>Brevundimonas sp. CS1 genome sequence.</title>
        <authorList>
            <person name="Lee K."/>
            <person name="Choi Y.-J."/>
            <person name="Son H.-R."/>
        </authorList>
    </citation>
    <scope>NUCLEOTIDE SEQUENCE [LARGE SCALE GENOMIC DNA]</scope>
    <source>
        <strain evidence="8 9">CS1</strain>
    </source>
</reference>
<keyword evidence="4" id="KW-0223">Dioxygenase</keyword>
<keyword evidence="9" id="KW-1185">Reference proteome</keyword>
<evidence type="ECO:0000256" key="5">
    <source>
        <dbReference type="ARBA" id="ARBA00023002"/>
    </source>
</evidence>
<dbReference type="EMBL" id="CP070968">
    <property type="protein sequence ID" value="QSF55749.1"/>
    <property type="molecule type" value="Genomic_DNA"/>
</dbReference>
<dbReference type="Proteomes" id="UP000662957">
    <property type="component" value="Chromosome"/>
</dbReference>
<accession>A0ABX7LVB6</accession>
<evidence type="ECO:0000256" key="6">
    <source>
        <dbReference type="ARBA" id="ARBA00023004"/>
    </source>
</evidence>
<evidence type="ECO:0000256" key="1">
    <source>
        <dbReference type="ARBA" id="ARBA00001961"/>
    </source>
</evidence>
<dbReference type="PROSITE" id="PS51471">
    <property type="entry name" value="FE2OG_OXY"/>
    <property type="match status" value="1"/>
</dbReference>
<comment type="cofactor">
    <cofactor evidence="1">
        <name>L-ascorbate</name>
        <dbReference type="ChEBI" id="CHEBI:38290"/>
    </cofactor>
</comment>
<evidence type="ECO:0000259" key="7">
    <source>
        <dbReference type="PROSITE" id="PS51471"/>
    </source>
</evidence>
<proteinExistence type="predicted"/>
<dbReference type="Gene3D" id="2.60.120.620">
    <property type="entry name" value="q2cbj1_9rhob like domain"/>
    <property type="match status" value="1"/>
</dbReference>
<feature type="domain" description="Fe2OG dioxygenase" evidence="7">
    <location>
        <begin position="245"/>
        <end position="339"/>
    </location>
</feature>
<evidence type="ECO:0000256" key="3">
    <source>
        <dbReference type="ARBA" id="ARBA00022896"/>
    </source>
</evidence>
<keyword evidence="3" id="KW-0847">Vitamin C</keyword>
<keyword evidence="2" id="KW-0479">Metal-binding</keyword>